<comment type="caution">
    <text evidence="1">The sequence shown here is derived from an EMBL/GenBank/DDBJ whole genome shotgun (WGS) entry which is preliminary data.</text>
</comment>
<protein>
    <submittedName>
        <fullName evidence="1">Uncharacterized protein</fullName>
    </submittedName>
</protein>
<dbReference type="EMBL" id="JAJSOF020000036">
    <property type="protein sequence ID" value="KAJ4429089.1"/>
    <property type="molecule type" value="Genomic_DNA"/>
</dbReference>
<sequence length="68" mass="7510">MAGLCEGGNEPSGSLKAICNVDLYETGLAPRMSRFLNSQPLEDLMERFQFHCTTLITVWDLDSNISAT</sequence>
<evidence type="ECO:0000313" key="1">
    <source>
        <dbReference type="EMBL" id="KAJ4429089.1"/>
    </source>
</evidence>
<name>A0ABQ8S4Z8_PERAM</name>
<gene>
    <name evidence="1" type="ORF">ANN_26090</name>
</gene>
<proteinExistence type="predicted"/>
<reference evidence="1 2" key="1">
    <citation type="journal article" date="2022" name="Allergy">
        <title>Genome assembly and annotation of Periplaneta americana reveal a comprehensive cockroach allergen profile.</title>
        <authorList>
            <person name="Wang L."/>
            <person name="Xiong Q."/>
            <person name="Saelim N."/>
            <person name="Wang L."/>
            <person name="Nong W."/>
            <person name="Wan A.T."/>
            <person name="Shi M."/>
            <person name="Liu X."/>
            <person name="Cao Q."/>
            <person name="Hui J.H.L."/>
            <person name="Sookrung N."/>
            <person name="Leung T.F."/>
            <person name="Tungtrongchitr A."/>
            <person name="Tsui S.K.W."/>
        </authorList>
    </citation>
    <scope>NUCLEOTIDE SEQUENCE [LARGE SCALE GENOMIC DNA]</scope>
    <source>
        <strain evidence="1">PWHHKU_190912</strain>
    </source>
</reference>
<accession>A0ABQ8S4Z8</accession>
<evidence type="ECO:0000313" key="2">
    <source>
        <dbReference type="Proteomes" id="UP001148838"/>
    </source>
</evidence>
<organism evidence="1 2">
    <name type="scientific">Periplaneta americana</name>
    <name type="common">American cockroach</name>
    <name type="synonym">Blatta americana</name>
    <dbReference type="NCBI Taxonomy" id="6978"/>
    <lineage>
        <taxon>Eukaryota</taxon>
        <taxon>Metazoa</taxon>
        <taxon>Ecdysozoa</taxon>
        <taxon>Arthropoda</taxon>
        <taxon>Hexapoda</taxon>
        <taxon>Insecta</taxon>
        <taxon>Pterygota</taxon>
        <taxon>Neoptera</taxon>
        <taxon>Polyneoptera</taxon>
        <taxon>Dictyoptera</taxon>
        <taxon>Blattodea</taxon>
        <taxon>Blattoidea</taxon>
        <taxon>Blattidae</taxon>
        <taxon>Blattinae</taxon>
        <taxon>Periplaneta</taxon>
    </lineage>
</organism>
<keyword evidence="2" id="KW-1185">Reference proteome</keyword>
<dbReference type="Proteomes" id="UP001148838">
    <property type="component" value="Unassembled WGS sequence"/>
</dbReference>